<dbReference type="InterPro" id="IPR049956">
    <property type="entry name" value="PhaB"/>
</dbReference>
<organism evidence="4 5">
    <name type="scientific">Chlorogloeopsis fritschii PCC 6912</name>
    <dbReference type="NCBI Taxonomy" id="211165"/>
    <lineage>
        <taxon>Bacteria</taxon>
        <taxon>Bacillati</taxon>
        <taxon>Cyanobacteriota</taxon>
        <taxon>Cyanophyceae</taxon>
        <taxon>Nostocales</taxon>
        <taxon>Chlorogloeopsidaceae</taxon>
        <taxon>Chlorogloeopsis</taxon>
    </lineage>
</organism>
<dbReference type="GO" id="GO:0032787">
    <property type="term" value="P:monocarboxylic acid metabolic process"/>
    <property type="evidence" value="ECO:0007669"/>
    <property type="project" value="UniProtKB-ARBA"/>
</dbReference>
<reference evidence="4 5" key="1">
    <citation type="journal article" date="2019" name="Genome Biol. Evol.">
        <title>Day and night: Metabolic profiles and evolutionary relationships of six axenic non-marine cyanobacteria.</title>
        <authorList>
            <person name="Will S.E."/>
            <person name="Henke P."/>
            <person name="Boedeker C."/>
            <person name="Huang S."/>
            <person name="Brinkmann H."/>
            <person name="Rohde M."/>
            <person name="Jarek M."/>
            <person name="Friedl T."/>
            <person name="Seufert S."/>
            <person name="Schumacher M."/>
            <person name="Overmann J."/>
            <person name="Neumann-Schaal M."/>
            <person name="Petersen J."/>
        </authorList>
    </citation>
    <scope>NUCLEOTIDE SEQUENCE [LARGE SCALE GENOMIC DNA]</scope>
    <source>
        <strain evidence="4 5">PCC 6912</strain>
    </source>
</reference>
<evidence type="ECO:0000256" key="2">
    <source>
        <dbReference type="ARBA" id="ARBA00023002"/>
    </source>
</evidence>
<dbReference type="Proteomes" id="UP000268857">
    <property type="component" value="Unassembled WGS sequence"/>
</dbReference>
<dbReference type="AlphaFoldDB" id="A0A3S0ZUZ8"/>
<dbReference type="PRINTS" id="PR00081">
    <property type="entry name" value="GDHRDH"/>
</dbReference>
<dbReference type="PANTHER" id="PTHR42879:SF2">
    <property type="entry name" value="3-OXOACYL-[ACYL-CARRIER-PROTEIN] REDUCTASE FABG"/>
    <property type="match status" value="1"/>
</dbReference>
<dbReference type="RefSeq" id="WP_016874906.1">
    <property type="nucleotide sequence ID" value="NZ_AJLN01000109.1"/>
</dbReference>
<accession>A0A3S0ZUZ8</accession>
<feature type="domain" description="Ketoreductase" evidence="3">
    <location>
        <begin position="11"/>
        <end position="180"/>
    </location>
</feature>
<dbReference type="OrthoDB" id="560660at2"/>
<dbReference type="PRINTS" id="PR00080">
    <property type="entry name" value="SDRFAMILY"/>
</dbReference>
<dbReference type="PROSITE" id="PS00061">
    <property type="entry name" value="ADH_SHORT"/>
    <property type="match status" value="1"/>
</dbReference>
<sequence length="242" mass="25949">MNYLRLGLEDKVVLVTGGNRGIGAAIVNLLEEMGSQVAYTYRSDPNIESSALAIPADVTDPAAMVEVVDKVEQKLGPIYGVVANAGITRDNFFPKLAIDDWDTVIETNLKGIYNTLKPIVPKMYERREGSVVCISSISGERGNIGQVNYAASKAGAIGLTKSLALEGARYGVRANAVAPGFIETEMTQAIPDKVKEKITAEIPLRRFGKPEEIAWAVVFLLSPIASSYVSGTVLKVNGAHHT</sequence>
<name>A0A3S0ZUZ8_CHLFR</name>
<evidence type="ECO:0000313" key="4">
    <source>
        <dbReference type="EMBL" id="RUR72866.1"/>
    </source>
</evidence>
<dbReference type="PANTHER" id="PTHR42879">
    <property type="entry name" value="3-OXOACYL-(ACYL-CARRIER-PROTEIN) REDUCTASE"/>
    <property type="match status" value="1"/>
</dbReference>
<dbReference type="SMART" id="SM00822">
    <property type="entry name" value="PKS_KR"/>
    <property type="match status" value="1"/>
</dbReference>
<dbReference type="InterPro" id="IPR002347">
    <property type="entry name" value="SDR_fam"/>
</dbReference>
<dbReference type="GO" id="GO:0016614">
    <property type="term" value="F:oxidoreductase activity, acting on CH-OH group of donors"/>
    <property type="evidence" value="ECO:0007669"/>
    <property type="project" value="InterPro"/>
</dbReference>
<evidence type="ECO:0000313" key="5">
    <source>
        <dbReference type="Proteomes" id="UP000268857"/>
    </source>
</evidence>
<dbReference type="NCBIfam" id="NF042966">
    <property type="entry name" value="AcAcCoAred_PhaB"/>
    <property type="match status" value="1"/>
</dbReference>
<dbReference type="STRING" id="211165.GCA_000317285_04535"/>
<comment type="caution">
    <text evidence="4">The sequence shown here is derived from an EMBL/GenBank/DDBJ whole genome shotgun (WGS) entry which is preliminary data.</text>
</comment>
<dbReference type="Pfam" id="PF13561">
    <property type="entry name" value="adh_short_C2"/>
    <property type="match status" value="1"/>
</dbReference>
<dbReference type="FunFam" id="3.40.50.720:FF:000173">
    <property type="entry name" value="3-oxoacyl-[acyl-carrier protein] reductase"/>
    <property type="match status" value="1"/>
</dbReference>
<dbReference type="InterPro" id="IPR050259">
    <property type="entry name" value="SDR"/>
</dbReference>
<dbReference type="SUPFAM" id="SSF51735">
    <property type="entry name" value="NAD(P)-binding Rossmann-fold domains"/>
    <property type="match status" value="1"/>
</dbReference>
<proteinExistence type="inferred from homology"/>
<dbReference type="CDD" id="cd05333">
    <property type="entry name" value="BKR_SDR_c"/>
    <property type="match status" value="1"/>
</dbReference>
<keyword evidence="2" id="KW-0560">Oxidoreductase</keyword>
<protein>
    <submittedName>
        <fullName evidence="4">Beta-ketoacyl-ACP reductase</fullName>
    </submittedName>
</protein>
<dbReference type="InterPro" id="IPR036291">
    <property type="entry name" value="NAD(P)-bd_dom_sf"/>
</dbReference>
<keyword evidence="5" id="KW-1185">Reference proteome</keyword>
<dbReference type="EMBL" id="RSCJ01000041">
    <property type="protein sequence ID" value="RUR72866.1"/>
    <property type="molecule type" value="Genomic_DNA"/>
</dbReference>
<dbReference type="Gene3D" id="3.40.50.720">
    <property type="entry name" value="NAD(P)-binding Rossmann-like Domain"/>
    <property type="match status" value="1"/>
</dbReference>
<comment type="similarity">
    <text evidence="1">Belongs to the short-chain dehydrogenases/reductases (SDR) family.</text>
</comment>
<dbReference type="InterPro" id="IPR020904">
    <property type="entry name" value="Sc_DH/Rdtase_CS"/>
</dbReference>
<evidence type="ECO:0000256" key="1">
    <source>
        <dbReference type="ARBA" id="ARBA00006484"/>
    </source>
</evidence>
<evidence type="ECO:0000259" key="3">
    <source>
        <dbReference type="SMART" id="SM00822"/>
    </source>
</evidence>
<gene>
    <name evidence="4" type="ORF">PCC6912_60080</name>
</gene>
<dbReference type="InterPro" id="IPR057326">
    <property type="entry name" value="KR_dom"/>
</dbReference>